<keyword evidence="3" id="KW-1185">Reference proteome</keyword>
<dbReference type="Pfam" id="PF20598">
    <property type="entry name" value="DUF6795"/>
    <property type="match status" value="1"/>
</dbReference>
<dbReference type="InterPro" id="IPR046474">
    <property type="entry name" value="DUF6795"/>
</dbReference>
<dbReference type="RefSeq" id="WP_067012454.1">
    <property type="nucleotide sequence ID" value="NZ_FLOB01000001.1"/>
</dbReference>
<dbReference type="OrthoDB" id="6313843at2"/>
<accession>A0A1A8T2N7</accession>
<dbReference type="STRING" id="1792290.MSP8886_00570"/>
<evidence type="ECO:0000313" key="2">
    <source>
        <dbReference type="EMBL" id="SBS26325.1"/>
    </source>
</evidence>
<evidence type="ECO:0000313" key="3">
    <source>
        <dbReference type="Proteomes" id="UP000092544"/>
    </source>
</evidence>
<organism evidence="2 3">
    <name type="scientific">Marinomonas spartinae</name>
    <dbReference type="NCBI Taxonomy" id="1792290"/>
    <lineage>
        <taxon>Bacteria</taxon>
        <taxon>Pseudomonadati</taxon>
        <taxon>Pseudomonadota</taxon>
        <taxon>Gammaproteobacteria</taxon>
        <taxon>Oceanospirillales</taxon>
        <taxon>Oceanospirillaceae</taxon>
        <taxon>Marinomonas</taxon>
    </lineage>
</organism>
<feature type="domain" description="DUF6795" evidence="1">
    <location>
        <begin position="25"/>
        <end position="129"/>
    </location>
</feature>
<evidence type="ECO:0000259" key="1">
    <source>
        <dbReference type="Pfam" id="PF20598"/>
    </source>
</evidence>
<reference evidence="2 3" key="1">
    <citation type="submission" date="2016-06" db="EMBL/GenBank/DDBJ databases">
        <authorList>
            <person name="Kjaerup R.B."/>
            <person name="Dalgaard T.S."/>
            <person name="Juul-Madsen H.R."/>
        </authorList>
    </citation>
    <scope>NUCLEOTIDE SEQUENCE [LARGE SCALE GENOMIC DNA]</scope>
    <source>
        <strain evidence="2 3">CECT 8886</strain>
    </source>
</reference>
<dbReference type="EMBL" id="FLOB01000001">
    <property type="protein sequence ID" value="SBS26325.1"/>
    <property type="molecule type" value="Genomic_DNA"/>
</dbReference>
<dbReference type="AlphaFoldDB" id="A0A1A8T2N7"/>
<dbReference type="Proteomes" id="UP000092544">
    <property type="component" value="Unassembled WGS sequence"/>
</dbReference>
<protein>
    <recommendedName>
        <fullName evidence="1">DUF6795 domain-containing protein</fullName>
    </recommendedName>
</protein>
<name>A0A1A8T2N7_9GAMM</name>
<proteinExistence type="predicted"/>
<sequence>MSLLNMLRKLGNHIGAYKVHLCPEVIGQITDHGKPLANVKIERTLSFSDGKYVEDHTFTDENGAFSLPEVNIRSGQPAVPFAEVFTSQAIYFMYQEIEYTLWISRLSSYKFREEYANKLKALKADIKDEEVLLKFQNIKVEGYKHEAFSICRWKEDFEIVDKDSYL</sequence>
<gene>
    <name evidence="2" type="ORF">MSP8886_00570</name>
</gene>